<dbReference type="InterPro" id="IPR022083">
    <property type="entry name" value="KBP"/>
</dbReference>
<gene>
    <name evidence="6" type="ORF">XENOCAPTIV_002365</name>
</gene>
<name>A0ABV0RQJ7_9TELE</name>
<evidence type="ECO:0000256" key="5">
    <source>
        <dbReference type="ARBA" id="ARBA00023212"/>
    </source>
</evidence>
<comment type="subcellular location">
    <subcellularLocation>
        <location evidence="1">Cytoplasm</location>
        <location evidence="1">Cytoskeleton</location>
    </subcellularLocation>
</comment>
<reference evidence="6 7" key="1">
    <citation type="submission" date="2021-06" db="EMBL/GenBank/DDBJ databases">
        <authorList>
            <person name="Palmer J.M."/>
        </authorList>
    </citation>
    <scope>NUCLEOTIDE SEQUENCE [LARGE SCALE GENOMIC DNA]</scope>
    <source>
        <strain evidence="6 7">XC_2019</strain>
        <tissue evidence="6">Muscle</tissue>
    </source>
</reference>
<dbReference type="Pfam" id="PF12309">
    <property type="entry name" value="KBP_C"/>
    <property type="match status" value="2"/>
</dbReference>
<comment type="similarity">
    <text evidence="2">Belongs to the KIF-binding protein family.</text>
</comment>
<evidence type="ECO:0000256" key="2">
    <source>
        <dbReference type="ARBA" id="ARBA00010305"/>
    </source>
</evidence>
<evidence type="ECO:0000256" key="3">
    <source>
        <dbReference type="ARBA" id="ARBA00016840"/>
    </source>
</evidence>
<dbReference type="PANTHER" id="PTHR46321:SF1">
    <property type="entry name" value="KIF-BINDING PROTEIN"/>
    <property type="match status" value="1"/>
</dbReference>
<evidence type="ECO:0000313" key="6">
    <source>
        <dbReference type="EMBL" id="MEQ2209677.1"/>
    </source>
</evidence>
<keyword evidence="5" id="KW-0206">Cytoskeleton</keyword>
<comment type="caution">
    <text evidence="6">The sequence shown here is derived from an EMBL/GenBank/DDBJ whole genome shotgun (WGS) entry which is preliminary data.</text>
</comment>
<organism evidence="6 7">
    <name type="scientific">Xenoophorus captivus</name>
    <dbReference type="NCBI Taxonomy" id="1517983"/>
    <lineage>
        <taxon>Eukaryota</taxon>
        <taxon>Metazoa</taxon>
        <taxon>Chordata</taxon>
        <taxon>Craniata</taxon>
        <taxon>Vertebrata</taxon>
        <taxon>Euteleostomi</taxon>
        <taxon>Actinopterygii</taxon>
        <taxon>Neopterygii</taxon>
        <taxon>Teleostei</taxon>
        <taxon>Neoteleostei</taxon>
        <taxon>Acanthomorphata</taxon>
        <taxon>Ovalentaria</taxon>
        <taxon>Atherinomorphae</taxon>
        <taxon>Cyprinodontiformes</taxon>
        <taxon>Goodeidae</taxon>
        <taxon>Xenoophorus</taxon>
    </lineage>
</organism>
<proteinExistence type="inferred from homology"/>
<evidence type="ECO:0000256" key="1">
    <source>
        <dbReference type="ARBA" id="ARBA00004245"/>
    </source>
</evidence>
<dbReference type="PANTHER" id="PTHR46321">
    <property type="entry name" value="KIF1-BINDING PROTEIN"/>
    <property type="match status" value="1"/>
</dbReference>
<protein>
    <recommendedName>
        <fullName evidence="3">KIF-binding protein</fullName>
    </recommendedName>
</protein>
<evidence type="ECO:0000256" key="4">
    <source>
        <dbReference type="ARBA" id="ARBA00022490"/>
    </source>
</evidence>
<accession>A0ABV0RQJ7</accession>
<dbReference type="Proteomes" id="UP001434883">
    <property type="component" value="Unassembled WGS sequence"/>
</dbReference>
<evidence type="ECO:0000313" key="7">
    <source>
        <dbReference type="Proteomes" id="UP001434883"/>
    </source>
</evidence>
<feature type="non-terminal residue" evidence="6">
    <location>
        <position position="1"/>
    </location>
</feature>
<dbReference type="EMBL" id="JAHRIN010051650">
    <property type="protein sequence ID" value="MEQ2209677.1"/>
    <property type="molecule type" value="Genomic_DNA"/>
</dbReference>
<keyword evidence="4" id="KW-0963">Cytoplasm</keyword>
<keyword evidence="7" id="KW-1185">Reference proteome</keyword>
<sequence length="256" mass="29593">GQYMEGRHCLAAATVISGLAGEVPSEAAARESETESERREQLQQKRADIARCWIKYCLNLLQDAKKLLEDHSSLFRALAFFEEDLERRCKMHKRRVDMLEPICNGTNLVTHSLIFCSAFEEFGLFIDVPLVYFSVDLNSRYYLLIRRQLMFELAETYNEMMDLKLTLANRQADNHSLDSHTIKKFNHLCSASAKYFQMFLDSLCSPEGKQPEHLEEEVLRPALVARFRVARLHSKLISSSPPVQLENLNRALENYK</sequence>